<dbReference type="InterPro" id="IPR032675">
    <property type="entry name" value="LRR_dom_sf"/>
</dbReference>
<dbReference type="Proteomes" id="UP001244341">
    <property type="component" value="Chromosome 1b"/>
</dbReference>
<proteinExistence type="predicted"/>
<dbReference type="SUPFAM" id="SSF52047">
    <property type="entry name" value="RNI-like"/>
    <property type="match status" value="1"/>
</dbReference>
<evidence type="ECO:0000256" key="1">
    <source>
        <dbReference type="ARBA" id="ARBA00004430"/>
    </source>
</evidence>
<evidence type="ECO:0000256" key="2">
    <source>
        <dbReference type="SAM" id="MobiDB-lite"/>
    </source>
</evidence>
<organism evidence="3 4">
    <name type="scientific">Tetradesmus obliquus</name>
    <name type="common">Green alga</name>
    <name type="synonym">Acutodesmus obliquus</name>
    <dbReference type="NCBI Taxonomy" id="3088"/>
    <lineage>
        <taxon>Eukaryota</taxon>
        <taxon>Viridiplantae</taxon>
        <taxon>Chlorophyta</taxon>
        <taxon>core chlorophytes</taxon>
        <taxon>Chlorophyceae</taxon>
        <taxon>CS clade</taxon>
        <taxon>Sphaeropleales</taxon>
        <taxon>Scenedesmaceae</taxon>
        <taxon>Tetradesmus</taxon>
    </lineage>
</organism>
<feature type="region of interest" description="Disordered" evidence="2">
    <location>
        <begin position="1"/>
        <end position="32"/>
    </location>
</feature>
<evidence type="ECO:0000313" key="3">
    <source>
        <dbReference type="EMBL" id="WIA08152.1"/>
    </source>
</evidence>
<evidence type="ECO:0000313" key="4">
    <source>
        <dbReference type="Proteomes" id="UP001244341"/>
    </source>
</evidence>
<accession>A0ABY8TGF7</accession>
<feature type="region of interest" description="Disordered" evidence="2">
    <location>
        <begin position="427"/>
        <end position="471"/>
    </location>
</feature>
<dbReference type="EMBL" id="CP126208">
    <property type="protein sequence ID" value="WIA08152.1"/>
    <property type="molecule type" value="Genomic_DNA"/>
</dbReference>
<evidence type="ECO:0008006" key="5">
    <source>
        <dbReference type="Google" id="ProtNLM"/>
    </source>
</evidence>
<sequence length="575" mass="61288">MHYREHNFPLCHSMHRRPSAHSPVGSSRGGSGAVVTRQQEAQINRMAELPALIMQHVVALLDHGSRLELRKADKRCRQMVDSCWRLVCVPLAQLRRHDMEGLARRFAATSCFVISEPEQRVSLSRLGHRRRCEHLLAVFLDNTTPWPHLVALDLSAAIASLSPASLELLAASLPGLQHLALPKVAASSEFAHAPAHELQHLQQLQQLQLVNPCGSVQEELLPALAGLRGLRSLALVKVQQALFEQLLDPGQGSRCGKGLGQLRHLAGLTRLELGLQQPCSCKGSEALLPAPLIIPPHSTSDASSPTASAASSSVAFPWLSELHVAGLQLEDDEFGPDFGGLKALKVLAVSQRFSMGGHCAAALFPGLAELSMRDDGSSCPDLSCLKHHSCLRSLAIEAGGPGWQLSSLQLAHLVHIDSLRQLSLASRGGAPAHAPPHAAAHAHGHGSAQLGGHVSPARSHPRLMSPGGGSSGGCNSHWLPTASLSQVTLLTLSGPCNDHTLSQLPSQFPGLVSLQLLGSYYASDWGLKRLCKAPQLSALLLDGCEHVTEYGLEVLIRGGGIKVLVVNECSGVDER</sequence>
<comment type="subcellular location">
    <subcellularLocation>
        <location evidence="1">Cytoplasm</location>
        <location evidence="1">Cytoskeleton</location>
        <location evidence="1">Cilium axoneme</location>
    </subcellularLocation>
</comment>
<reference evidence="3 4" key="1">
    <citation type="submission" date="2023-05" db="EMBL/GenBank/DDBJ databases">
        <title>A 100% complete, gapless, phased diploid assembly of the Scenedesmus obliquus UTEX 3031 genome.</title>
        <authorList>
            <person name="Biondi T.C."/>
            <person name="Hanschen E.R."/>
            <person name="Kwon T."/>
            <person name="Eng W."/>
            <person name="Kruse C.P.S."/>
            <person name="Koehler S.I."/>
            <person name="Kunde Y."/>
            <person name="Gleasner C.D."/>
            <person name="You Mak K.T."/>
            <person name="Polle J."/>
            <person name="Hovde B.T."/>
            <person name="Starkenburg S.R."/>
        </authorList>
    </citation>
    <scope>NUCLEOTIDE SEQUENCE [LARGE SCALE GENOMIC DNA]</scope>
    <source>
        <strain evidence="3 4">DOE0152z</strain>
    </source>
</reference>
<name>A0ABY8TGF7_TETOB</name>
<dbReference type="Gene3D" id="3.80.10.10">
    <property type="entry name" value="Ribonuclease Inhibitor"/>
    <property type="match status" value="2"/>
</dbReference>
<gene>
    <name evidence="3" type="ORF">OEZ85_007607</name>
</gene>
<protein>
    <recommendedName>
        <fullName evidence="5">F-box domain-containing protein</fullName>
    </recommendedName>
</protein>
<keyword evidence="4" id="KW-1185">Reference proteome</keyword>
<feature type="compositionally biased region" description="Low complexity" evidence="2">
    <location>
        <begin position="428"/>
        <end position="453"/>
    </location>
</feature>